<gene>
    <name evidence="1" type="ORF">WISP_10835</name>
</gene>
<comment type="caution">
    <text evidence="1">The sequence shown here is derived from an EMBL/GenBank/DDBJ whole genome shotgun (WGS) entry which is preliminary data.</text>
</comment>
<dbReference type="Proteomes" id="UP001145742">
    <property type="component" value="Unassembled WGS sequence"/>
</dbReference>
<evidence type="ECO:0000313" key="2">
    <source>
        <dbReference type="Proteomes" id="UP001145742"/>
    </source>
</evidence>
<accession>A0ABQ9DRD8</accession>
<reference evidence="1" key="1">
    <citation type="submission" date="2019-10" db="EMBL/GenBank/DDBJ databases">
        <authorList>
            <person name="Soares A.E.R."/>
            <person name="Aleixo A."/>
            <person name="Schneider P."/>
            <person name="Miyaki C.Y."/>
            <person name="Schneider M.P."/>
            <person name="Mello C."/>
            <person name="Vasconcelos A.T.R."/>
        </authorList>
    </citation>
    <scope>NUCLEOTIDE SEQUENCE</scope>
    <source>
        <tissue evidence="1">Muscle</tissue>
    </source>
</reference>
<proteinExistence type="predicted"/>
<evidence type="ECO:0000313" key="1">
    <source>
        <dbReference type="EMBL" id="KAJ7426960.1"/>
    </source>
</evidence>
<dbReference type="EMBL" id="WHWB01032112">
    <property type="protein sequence ID" value="KAJ7426960.1"/>
    <property type="molecule type" value="Genomic_DNA"/>
</dbReference>
<name>A0ABQ9DRD8_9PASS</name>
<organism evidence="1 2">
    <name type="scientific">Willisornis vidua</name>
    <name type="common">Xingu scale-backed antbird</name>
    <dbReference type="NCBI Taxonomy" id="1566151"/>
    <lineage>
        <taxon>Eukaryota</taxon>
        <taxon>Metazoa</taxon>
        <taxon>Chordata</taxon>
        <taxon>Craniata</taxon>
        <taxon>Vertebrata</taxon>
        <taxon>Euteleostomi</taxon>
        <taxon>Archelosauria</taxon>
        <taxon>Archosauria</taxon>
        <taxon>Dinosauria</taxon>
        <taxon>Saurischia</taxon>
        <taxon>Theropoda</taxon>
        <taxon>Coelurosauria</taxon>
        <taxon>Aves</taxon>
        <taxon>Neognathae</taxon>
        <taxon>Neoaves</taxon>
        <taxon>Telluraves</taxon>
        <taxon>Australaves</taxon>
        <taxon>Passeriformes</taxon>
        <taxon>Thamnophilidae</taxon>
        <taxon>Willisornis</taxon>
    </lineage>
</organism>
<sequence length="98" mass="10905">MRSATRTAEPAVTGGEEEEGVLVCNTSLGAVVVLLSRFDLCWSAFVGTSLNPEYIWNLAELEDSYVIQYSFMRSDLVNWCAINDGRTSTITGYHVDYK</sequence>
<keyword evidence="2" id="KW-1185">Reference proteome</keyword>
<protein>
    <submittedName>
        <fullName evidence="1">Uncharacterized protein</fullName>
    </submittedName>
</protein>